<dbReference type="InterPro" id="IPR046335">
    <property type="entry name" value="LacI/GalR-like_sensor"/>
</dbReference>
<dbReference type="InterPro" id="IPR028082">
    <property type="entry name" value="Peripla_BP_I"/>
</dbReference>
<protein>
    <recommendedName>
        <fullName evidence="4">Transcriptional regulator LacI/GalR-like sensor domain-containing protein</fullName>
    </recommendedName>
</protein>
<keyword evidence="3" id="KW-0804">Transcription</keyword>
<comment type="caution">
    <text evidence="5">The sequence shown here is derived from an EMBL/GenBank/DDBJ whole genome shotgun (WGS) entry which is preliminary data.</text>
</comment>
<dbReference type="Proteomes" id="UP000606653">
    <property type="component" value="Unassembled WGS sequence"/>
</dbReference>
<organism evidence="5 6">
    <name type="scientific">Saccharibacillus kuerlensis</name>
    <dbReference type="NCBI Taxonomy" id="459527"/>
    <lineage>
        <taxon>Bacteria</taxon>
        <taxon>Bacillati</taxon>
        <taxon>Bacillota</taxon>
        <taxon>Bacilli</taxon>
        <taxon>Bacillales</taxon>
        <taxon>Paenibacillaceae</taxon>
        <taxon>Saccharibacillus</taxon>
    </lineage>
</organism>
<evidence type="ECO:0000256" key="2">
    <source>
        <dbReference type="ARBA" id="ARBA00023125"/>
    </source>
</evidence>
<gene>
    <name evidence="5" type="ORF">GCM10010969_10130</name>
</gene>
<sequence length="69" mass="8050">MYFLDSSFSLFVYIPNEISIFCQDNSYIAKNANIQLTMLTHPQERMGRDAADWIIKSLQGKKDLPEKTY</sequence>
<keyword evidence="6" id="KW-1185">Reference proteome</keyword>
<keyword evidence="1" id="KW-0805">Transcription regulation</keyword>
<evidence type="ECO:0000313" key="6">
    <source>
        <dbReference type="Proteomes" id="UP000606653"/>
    </source>
</evidence>
<evidence type="ECO:0000256" key="1">
    <source>
        <dbReference type="ARBA" id="ARBA00023015"/>
    </source>
</evidence>
<evidence type="ECO:0000313" key="5">
    <source>
        <dbReference type="EMBL" id="GGN94937.1"/>
    </source>
</evidence>
<evidence type="ECO:0000259" key="4">
    <source>
        <dbReference type="Pfam" id="PF13377"/>
    </source>
</evidence>
<dbReference type="SUPFAM" id="SSF53822">
    <property type="entry name" value="Periplasmic binding protein-like I"/>
    <property type="match status" value="1"/>
</dbReference>
<dbReference type="Pfam" id="PF13377">
    <property type="entry name" value="Peripla_BP_3"/>
    <property type="match status" value="1"/>
</dbReference>
<reference evidence="6" key="1">
    <citation type="journal article" date="2019" name="Int. J. Syst. Evol. Microbiol.">
        <title>The Global Catalogue of Microorganisms (GCM) 10K type strain sequencing project: providing services to taxonomists for standard genome sequencing and annotation.</title>
        <authorList>
            <consortium name="The Broad Institute Genomics Platform"/>
            <consortium name="The Broad Institute Genome Sequencing Center for Infectious Disease"/>
            <person name="Wu L."/>
            <person name="Ma J."/>
        </authorList>
    </citation>
    <scope>NUCLEOTIDE SEQUENCE [LARGE SCALE GENOMIC DNA]</scope>
    <source>
        <strain evidence="6">CGMCC 1.6964</strain>
    </source>
</reference>
<keyword evidence="2" id="KW-0238">DNA-binding</keyword>
<accession>A0ABQ2KWP4</accession>
<dbReference type="EMBL" id="BMLN01000002">
    <property type="protein sequence ID" value="GGN94937.1"/>
    <property type="molecule type" value="Genomic_DNA"/>
</dbReference>
<name>A0ABQ2KWP4_9BACL</name>
<dbReference type="Gene3D" id="3.40.50.2300">
    <property type="match status" value="2"/>
</dbReference>
<proteinExistence type="predicted"/>
<evidence type="ECO:0000256" key="3">
    <source>
        <dbReference type="ARBA" id="ARBA00023163"/>
    </source>
</evidence>
<feature type="domain" description="Transcriptional regulator LacI/GalR-like sensor" evidence="4">
    <location>
        <begin position="14"/>
        <end position="66"/>
    </location>
</feature>